<dbReference type="PANTHER" id="PTHR46310:SF7">
    <property type="entry name" value="AMIDASE 1"/>
    <property type="match status" value="1"/>
</dbReference>
<reference evidence="3" key="1">
    <citation type="journal article" date="2022" name="G3 (Bethesda)">
        <title>High quality genome of the basidiomycete yeast Dioszegia hungarica PDD-24b-2 isolated from cloud water.</title>
        <authorList>
            <person name="Jarrige D."/>
            <person name="Haridas S."/>
            <person name="Bleykasten-Grosshans C."/>
            <person name="Joly M."/>
            <person name="Nadalig T."/>
            <person name="Sancelme M."/>
            <person name="Vuilleumier S."/>
            <person name="Grigoriev I.V."/>
            <person name="Amato P."/>
            <person name="Bringel F."/>
        </authorList>
    </citation>
    <scope>NUCLEOTIDE SEQUENCE</scope>
    <source>
        <strain evidence="3">PDD-24b-2</strain>
    </source>
</reference>
<dbReference type="PANTHER" id="PTHR46310">
    <property type="entry name" value="AMIDASE 1"/>
    <property type="match status" value="1"/>
</dbReference>
<dbReference type="Pfam" id="PF01425">
    <property type="entry name" value="Amidase"/>
    <property type="match status" value="1"/>
</dbReference>
<proteinExistence type="predicted"/>
<dbReference type="InterPro" id="IPR058329">
    <property type="entry name" value="Arp1_N"/>
</dbReference>
<dbReference type="SUPFAM" id="SSF75304">
    <property type="entry name" value="Amidase signature (AS) enzymes"/>
    <property type="match status" value="1"/>
</dbReference>
<feature type="domain" description="Scytalone dehydratase-like protein Arp1 N-terminal" evidence="2">
    <location>
        <begin position="71"/>
        <end position="187"/>
    </location>
</feature>
<organism evidence="3 4">
    <name type="scientific">Dioszegia hungarica</name>
    <dbReference type="NCBI Taxonomy" id="4972"/>
    <lineage>
        <taxon>Eukaryota</taxon>
        <taxon>Fungi</taxon>
        <taxon>Dikarya</taxon>
        <taxon>Basidiomycota</taxon>
        <taxon>Agaricomycotina</taxon>
        <taxon>Tremellomycetes</taxon>
        <taxon>Tremellales</taxon>
        <taxon>Bulleribasidiaceae</taxon>
        <taxon>Dioszegia</taxon>
    </lineage>
</organism>
<comment type="caution">
    <text evidence="3">The sequence shown here is derived from an EMBL/GenBank/DDBJ whole genome shotgun (WGS) entry which is preliminary data.</text>
</comment>
<evidence type="ECO:0000259" key="1">
    <source>
        <dbReference type="Pfam" id="PF01425"/>
    </source>
</evidence>
<name>A0AA38H2K1_9TREE</name>
<dbReference type="InterPro" id="IPR023631">
    <property type="entry name" value="Amidase_dom"/>
</dbReference>
<accession>A0AA38H2K1</accession>
<keyword evidence="4" id="KW-1185">Reference proteome</keyword>
<evidence type="ECO:0000313" key="4">
    <source>
        <dbReference type="Proteomes" id="UP001164286"/>
    </source>
</evidence>
<protein>
    <submittedName>
        <fullName evidence="3">Amidase signature domain-containing protein</fullName>
    </submittedName>
</protein>
<dbReference type="GeneID" id="77728315"/>
<dbReference type="Gene3D" id="3.90.1300.10">
    <property type="entry name" value="Amidase signature (AS) domain"/>
    <property type="match status" value="1"/>
</dbReference>
<feature type="domain" description="Amidase" evidence="1">
    <location>
        <begin position="249"/>
        <end position="417"/>
    </location>
</feature>
<dbReference type="InterPro" id="IPR036928">
    <property type="entry name" value="AS_sf"/>
</dbReference>
<dbReference type="EMBL" id="JAKWFO010000013">
    <property type="protein sequence ID" value="KAI9632950.1"/>
    <property type="molecule type" value="Genomic_DNA"/>
</dbReference>
<sequence>MYMPLTTYDSSLPGAETELTLGEAEAKQFDIGDSTYFSPLTKASAMFNLQPADTGAHAPPSARPGYRNLATVIRLSSAADISPYALANILAVYAKVDDVYTKAFLRIVIFTTGGNLKGPLDLPEETIEYLSTIKWVKLIVLTDGVRFTRIDPAYRAEKTPPLIHTTAFPDELVHRQLQPGPYLATLDPLGSRLTLSPLYKLQTDQYRTFVSGLIPSTAERGGYKVLGRLSQAFGDPLIPIPSRLYTMYSGLPLAGLRFAVKDIYDVKSVKTSAGSRAYTDLYPAPNSTAPAIQRLLDLFASGAGTHDATLEVQYPFSPRADGWQSCAGSSSGSACAIAAYGWLDFTVGTDTSGSVRLPAAVAGVYGMRPTIGGMSLEGVLPLAPAFDTLGVLARDPQLWTRVSREWYGYSRRAKPSPEAFPKTLIYPTNYMPHGSSEARQLKEDFIGALQDRYRMEHRRVDVQSAITEAGMDVNGLNTAFDDIVAWSQWNSVGRDLVTRYASLHDGRSPPLDTARRAQFAAWSKNATEERHNAGLQSMERFRDWFNTDFMSAEADGEDIDDRFCGAIYVYDIGTGGQPAYREQGLNDGPLFSDPLNNTLHQSRTSAYAGCAEVTLPIGQAPFLSKISGKVEYLPVSISLMMKAGCE</sequence>
<dbReference type="AlphaFoldDB" id="A0AA38H2K1"/>
<dbReference type="RefSeq" id="XP_052942727.1">
    <property type="nucleotide sequence ID" value="XM_053089110.1"/>
</dbReference>
<gene>
    <name evidence="3" type="ORF">MKK02DRAFT_35203</name>
</gene>
<dbReference type="Pfam" id="PF26053">
    <property type="entry name" value="DUF8016"/>
    <property type="match status" value="1"/>
</dbReference>
<evidence type="ECO:0000313" key="3">
    <source>
        <dbReference type="EMBL" id="KAI9632950.1"/>
    </source>
</evidence>
<evidence type="ECO:0000259" key="2">
    <source>
        <dbReference type="Pfam" id="PF26053"/>
    </source>
</evidence>
<dbReference type="Proteomes" id="UP001164286">
    <property type="component" value="Unassembled WGS sequence"/>
</dbReference>